<dbReference type="EMBL" id="MT631541">
    <property type="protein sequence ID" value="QNO53416.1"/>
    <property type="molecule type" value="Genomic_DNA"/>
</dbReference>
<sequence>MTNLNTLIERINEIHASSGGYIDRLQGVNTLVLALVRRLVNTYATSIDAIQAMIGAVVRIGQLRSPFIAKLVSDILPLLEAGRTEVERAFVPGLESLKVTFFWRVAPPTGDIARNLVRLREKARSRIPQPVTEKVTEAYSAHILPRPAIEAAEEARRAIVTGREMADFYRVSASIMFAPPPLPEVSKVVGDHVRRVSAVMEEGIAAYNYGLGVPSVPLVEEAMTEGAIEAPVPGVPEAPQVYPSVKAMEAVKPLISTFPRVRMALSDEMIKRYVTGREMVDFYRMSASITWAPPLLEVSKTVGDHVRRVSEVMEEGMAAYTYSLSVPSVPLVEEVVTERAMEAPTPGVPEAPAVKAMEAVKPLISTFPRVRMALSDGMIKRYVTGREMVDFYRVSASIARAPPLPEVSKAVGDNVRRVSAVMEEGMATYRLSVPAVPPVVGTVAERATEAPAPGIPEAPQVYPSVKAMEAVKPLISAFPRVRMALSDEMIKRYVTGREMADLYRVSASITRAPPLLEVSKAVGDHARRVSDVMVEGIAAYSHGLSVPAAPPVEEAVAESAMEVPPPGVPEAPQVYPAVEAMEAVKPLLRAVSRVRRQFPVEIRKRYTELAAEAPSVSEYLVMGARLGTSSEVDKGLEELVRGRMKESPKALPSVVGHPSIAEAMMAVSSYGGVRLEMSQALNALGTISKEVAAPVFEVGRAIEERAIKSFGGRVTEGMLRVSRGSYALERVPLGPMVFPTLKLQEVIPLLHSIPTPAKTSAMPTQSNFNINITVESLRDEGDLRELERKITRILKEQARRYRIL</sequence>
<proteinExistence type="predicted"/>
<dbReference type="AlphaFoldDB" id="A0A7G9YZI2"/>
<gene>
    <name evidence="1" type="ORF">JNHLJEBA_00026</name>
</gene>
<name>A0A7G9YZI2_9EURY</name>
<evidence type="ECO:0000313" key="1">
    <source>
        <dbReference type="EMBL" id="QNO53416.1"/>
    </source>
</evidence>
<reference evidence="1" key="1">
    <citation type="submission" date="2020-06" db="EMBL/GenBank/DDBJ databases">
        <title>Unique genomic features of the anaerobic methanotrophic archaea.</title>
        <authorList>
            <person name="Chadwick G.L."/>
            <person name="Skennerton C.T."/>
            <person name="Laso-Perez R."/>
            <person name="Leu A.O."/>
            <person name="Speth D.R."/>
            <person name="Yu H."/>
            <person name="Morgan-Lang C."/>
            <person name="Hatzenpichler R."/>
            <person name="Goudeau D."/>
            <person name="Malmstrom R."/>
            <person name="Brazelton W.J."/>
            <person name="Woyke T."/>
            <person name="Hallam S.J."/>
            <person name="Tyson G.W."/>
            <person name="Wegener G."/>
            <person name="Boetius A."/>
            <person name="Orphan V."/>
        </authorList>
    </citation>
    <scope>NUCLEOTIDE SEQUENCE</scope>
</reference>
<organism evidence="1">
    <name type="scientific">Candidatus Methanophagaceae archaeon ANME-1 ERB6</name>
    <dbReference type="NCBI Taxonomy" id="2759912"/>
    <lineage>
        <taxon>Archaea</taxon>
        <taxon>Methanobacteriati</taxon>
        <taxon>Methanobacteriota</taxon>
        <taxon>Stenosarchaea group</taxon>
        <taxon>Methanomicrobia</taxon>
        <taxon>Candidatus Methanophagales</taxon>
        <taxon>Candidatus Methanophagaceae</taxon>
    </lineage>
</organism>
<accession>A0A7G9YZI2</accession>
<protein>
    <submittedName>
        <fullName evidence="1">Uncharacterized protein</fullName>
    </submittedName>
</protein>